<dbReference type="InterPro" id="IPR058625">
    <property type="entry name" value="MdtA-like_BSH"/>
</dbReference>
<proteinExistence type="inferred from homology"/>
<dbReference type="Gene3D" id="2.40.420.20">
    <property type="match status" value="1"/>
</dbReference>
<organism evidence="5 6">
    <name type="scientific">Undibacterium rugosum</name>
    <dbReference type="NCBI Taxonomy" id="2762291"/>
    <lineage>
        <taxon>Bacteria</taxon>
        <taxon>Pseudomonadati</taxon>
        <taxon>Pseudomonadota</taxon>
        <taxon>Betaproteobacteria</taxon>
        <taxon>Burkholderiales</taxon>
        <taxon>Oxalobacteraceae</taxon>
        <taxon>Undibacterium</taxon>
    </lineage>
</organism>
<dbReference type="NCBIfam" id="TIGR01730">
    <property type="entry name" value="RND_mfp"/>
    <property type="match status" value="1"/>
</dbReference>
<evidence type="ECO:0000259" key="4">
    <source>
        <dbReference type="Pfam" id="PF25954"/>
    </source>
</evidence>
<accession>A0A923I2R3</accession>
<dbReference type="GO" id="GO:1990281">
    <property type="term" value="C:efflux pump complex"/>
    <property type="evidence" value="ECO:0007669"/>
    <property type="project" value="TreeGrafter"/>
</dbReference>
<dbReference type="GO" id="GO:0015562">
    <property type="term" value="F:efflux transmembrane transporter activity"/>
    <property type="evidence" value="ECO:0007669"/>
    <property type="project" value="TreeGrafter"/>
</dbReference>
<dbReference type="Gene3D" id="1.10.287.470">
    <property type="entry name" value="Helix hairpin bin"/>
    <property type="match status" value="1"/>
</dbReference>
<evidence type="ECO:0000313" key="5">
    <source>
        <dbReference type="EMBL" id="MBC3934959.1"/>
    </source>
</evidence>
<dbReference type="AlphaFoldDB" id="A0A923I2R3"/>
<dbReference type="Pfam" id="PF25917">
    <property type="entry name" value="BSH_RND"/>
    <property type="match status" value="1"/>
</dbReference>
<dbReference type="Gene3D" id="2.40.50.100">
    <property type="match status" value="1"/>
</dbReference>
<dbReference type="InterPro" id="IPR058792">
    <property type="entry name" value="Beta-barrel_RND_2"/>
</dbReference>
<reference evidence="5" key="1">
    <citation type="submission" date="2020-08" db="EMBL/GenBank/DDBJ databases">
        <title>Novel species isolated from subtropical streams in China.</title>
        <authorList>
            <person name="Lu H."/>
        </authorList>
    </citation>
    <scope>NUCLEOTIDE SEQUENCE</scope>
    <source>
        <strain evidence="5">CY7W</strain>
    </source>
</reference>
<evidence type="ECO:0000256" key="1">
    <source>
        <dbReference type="ARBA" id="ARBA00009477"/>
    </source>
</evidence>
<feature type="domain" description="Multidrug resistance protein MdtA-like barrel-sandwich hybrid" evidence="3">
    <location>
        <begin position="54"/>
        <end position="188"/>
    </location>
</feature>
<keyword evidence="2" id="KW-0732">Signal</keyword>
<dbReference type="Pfam" id="PF25954">
    <property type="entry name" value="Beta-barrel_RND_2"/>
    <property type="match status" value="1"/>
</dbReference>
<gene>
    <name evidence="5" type="ORF">H8K47_06265</name>
</gene>
<feature type="signal peptide" evidence="2">
    <location>
        <begin position="1"/>
        <end position="23"/>
    </location>
</feature>
<dbReference type="SUPFAM" id="SSF111369">
    <property type="entry name" value="HlyD-like secretion proteins"/>
    <property type="match status" value="1"/>
</dbReference>
<dbReference type="EMBL" id="JACOGG010000005">
    <property type="protein sequence ID" value="MBC3934959.1"/>
    <property type="molecule type" value="Genomic_DNA"/>
</dbReference>
<evidence type="ECO:0000313" key="6">
    <source>
        <dbReference type="Proteomes" id="UP000612361"/>
    </source>
</evidence>
<feature type="domain" description="CusB-like beta-barrel" evidence="4">
    <location>
        <begin position="203"/>
        <end position="272"/>
    </location>
</feature>
<dbReference type="Gene3D" id="2.40.30.170">
    <property type="match status" value="1"/>
</dbReference>
<dbReference type="PANTHER" id="PTHR30469">
    <property type="entry name" value="MULTIDRUG RESISTANCE PROTEIN MDTA"/>
    <property type="match status" value="1"/>
</dbReference>
<name>A0A923I2R3_9BURK</name>
<dbReference type="InterPro" id="IPR006143">
    <property type="entry name" value="RND_pump_MFP"/>
</dbReference>
<evidence type="ECO:0000259" key="3">
    <source>
        <dbReference type="Pfam" id="PF25917"/>
    </source>
</evidence>
<protein>
    <submittedName>
        <fullName evidence="5">Efflux RND transporter periplasmic adaptor subunit</fullName>
    </submittedName>
</protein>
<comment type="caution">
    <text evidence="5">The sequence shown here is derived from an EMBL/GenBank/DDBJ whole genome shotgun (WGS) entry which is preliminary data.</text>
</comment>
<sequence length="347" mass="36956">MLIISRLRFALATLVLPVTCAFAAQGELASVLVQPAASADNASFEGVVESVRQTVIAAQVAGAVVALQVKAGDRVKEGQVLLRIDARSALQGSVASQAQSTAARSALELADKDLQRQKQLFQKQFISLSALERAEAQYKTLSDQLKSQIAQANVADIQSGFFVIKAPYAGVVSELPIALGDMAMPGKPLLTMFDPKGLRASFTVSQAAMNKFQAGQPIKIEFPGLAAGRQWLTATQYQVLPTIDAATHSATLRIDLPEPAQDFAPGLFARVWLPLKGGTGNHFYVPATAIVKRAEMTGLYIIDSQQHVILRQVRLGKSRDGATEILTGISAGERVALDPAAAVRAVR</sequence>
<comment type="similarity">
    <text evidence="1">Belongs to the membrane fusion protein (MFP) (TC 8.A.1) family.</text>
</comment>
<dbReference type="Proteomes" id="UP000612361">
    <property type="component" value="Unassembled WGS sequence"/>
</dbReference>
<evidence type="ECO:0000256" key="2">
    <source>
        <dbReference type="SAM" id="SignalP"/>
    </source>
</evidence>
<feature type="chain" id="PRO_5036997336" evidence="2">
    <location>
        <begin position="24"/>
        <end position="347"/>
    </location>
</feature>
<dbReference type="PANTHER" id="PTHR30469:SF15">
    <property type="entry name" value="HLYD FAMILY OF SECRETION PROTEINS"/>
    <property type="match status" value="1"/>
</dbReference>
<keyword evidence="6" id="KW-1185">Reference proteome</keyword>